<reference evidence="4" key="1">
    <citation type="submission" date="2022-07" db="EMBL/GenBank/DDBJ databases">
        <title>Arcobacter roscoffensis sp. nov., a marine bacterium isolated from coastal seawater collected from Roscoff, France.</title>
        <authorList>
            <person name="Pascual J."/>
            <person name="Lepeaux C."/>
            <person name="Methner A."/>
            <person name="Overmann J."/>
        </authorList>
    </citation>
    <scope>NUCLEOTIDE SEQUENCE</scope>
    <source>
        <strain evidence="4">ARW1-2F2</strain>
    </source>
</reference>
<keyword evidence="2" id="KW-0812">Transmembrane</keyword>
<sequence length="308" mass="36810">MLILGRKYKFTKFEKQRLKKKNIQTTIVRYTDKESEEVLKEIKQTLKKRKSKTIVLNTKATVDDEIIKYLTNLQFTQNISIITIEKFMEKYLEKCYIPDDHKDLAYLENIKAFNTFEYIQKRIIDYIGAITLLLISWPILLYARKKIKQQSPGTSMFKQLRVGKNNREFKCIKFRSMRLDAEKDGAQFASENDPRIFAWGETMRKTRIDEVPQILNVLKGDMHFIGPRPERKYWIEQFEKEIPYYNERHLIRPGITGWAQVMYPYGANAQDAKQKLMYDLYYIKYWNAWLEIKVVWKTILIVLGKKGV</sequence>
<protein>
    <submittedName>
        <fullName evidence="4">Sugar transferase</fullName>
    </submittedName>
</protein>
<dbReference type="GO" id="GO:0016740">
    <property type="term" value="F:transferase activity"/>
    <property type="evidence" value="ECO:0007669"/>
    <property type="project" value="UniProtKB-KW"/>
</dbReference>
<feature type="transmembrane region" description="Helical" evidence="2">
    <location>
        <begin position="123"/>
        <end position="143"/>
    </location>
</feature>
<dbReference type="PANTHER" id="PTHR30576">
    <property type="entry name" value="COLANIC BIOSYNTHESIS UDP-GLUCOSE LIPID CARRIER TRANSFERASE"/>
    <property type="match status" value="1"/>
</dbReference>
<accession>A0ABY5E992</accession>
<dbReference type="Proteomes" id="UP001060012">
    <property type="component" value="Chromosome"/>
</dbReference>
<gene>
    <name evidence="4" type="ORF">NJU99_04445</name>
</gene>
<dbReference type="RefSeq" id="WP_254577523.1">
    <property type="nucleotide sequence ID" value="NZ_CP100595.1"/>
</dbReference>
<dbReference type="PANTHER" id="PTHR30576:SF0">
    <property type="entry name" value="UNDECAPRENYL-PHOSPHATE N-ACETYLGALACTOSAMINYL 1-PHOSPHATE TRANSFERASE-RELATED"/>
    <property type="match status" value="1"/>
</dbReference>
<feature type="domain" description="Bacterial sugar transferase" evidence="3">
    <location>
        <begin position="121"/>
        <end position="303"/>
    </location>
</feature>
<evidence type="ECO:0000256" key="2">
    <source>
        <dbReference type="SAM" id="Phobius"/>
    </source>
</evidence>
<evidence type="ECO:0000313" key="5">
    <source>
        <dbReference type="Proteomes" id="UP001060012"/>
    </source>
</evidence>
<evidence type="ECO:0000259" key="3">
    <source>
        <dbReference type="Pfam" id="PF02397"/>
    </source>
</evidence>
<name>A0ABY5E992_9BACT</name>
<keyword evidence="4" id="KW-0808">Transferase</keyword>
<proteinExistence type="inferred from homology"/>
<dbReference type="EMBL" id="CP100595">
    <property type="protein sequence ID" value="UTJ07346.1"/>
    <property type="molecule type" value="Genomic_DNA"/>
</dbReference>
<organism evidence="4 5">
    <name type="scientific">Arcobacter roscoffensis</name>
    <dbReference type="NCBI Taxonomy" id="2961520"/>
    <lineage>
        <taxon>Bacteria</taxon>
        <taxon>Pseudomonadati</taxon>
        <taxon>Campylobacterota</taxon>
        <taxon>Epsilonproteobacteria</taxon>
        <taxon>Campylobacterales</taxon>
        <taxon>Arcobacteraceae</taxon>
        <taxon>Arcobacter</taxon>
    </lineage>
</organism>
<dbReference type="Pfam" id="PF02397">
    <property type="entry name" value="Bac_transf"/>
    <property type="match status" value="1"/>
</dbReference>
<keyword evidence="2" id="KW-0472">Membrane</keyword>
<comment type="similarity">
    <text evidence="1">Belongs to the bacterial sugar transferase family.</text>
</comment>
<evidence type="ECO:0000313" key="4">
    <source>
        <dbReference type="EMBL" id="UTJ07346.1"/>
    </source>
</evidence>
<keyword evidence="2" id="KW-1133">Transmembrane helix</keyword>
<keyword evidence="5" id="KW-1185">Reference proteome</keyword>
<evidence type="ECO:0000256" key="1">
    <source>
        <dbReference type="ARBA" id="ARBA00006464"/>
    </source>
</evidence>
<dbReference type="InterPro" id="IPR003362">
    <property type="entry name" value="Bact_transf"/>
</dbReference>